<protein>
    <submittedName>
        <fullName evidence="1">Carboxypeptidase regulatory-like domain-containing protein</fullName>
    </submittedName>
</protein>
<proteinExistence type="predicted"/>
<evidence type="ECO:0000313" key="1">
    <source>
        <dbReference type="EMBL" id="QEL13584.1"/>
    </source>
</evidence>
<keyword evidence="1" id="KW-0121">Carboxypeptidase</keyword>
<dbReference type="Proteomes" id="UP000324974">
    <property type="component" value="Chromosome"/>
</dbReference>
<organism evidence="1 2">
    <name type="scientific">Limnoglobus roseus</name>
    <dbReference type="NCBI Taxonomy" id="2598579"/>
    <lineage>
        <taxon>Bacteria</taxon>
        <taxon>Pseudomonadati</taxon>
        <taxon>Planctomycetota</taxon>
        <taxon>Planctomycetia</taxon>
        <taxon>Gemmatales</taxon>
        <taxon>Gemmataceae</taxon>
        <taxon>Limnoglobus</taxon>
    </lineage>
</organism>
<dbReference type="AlphaFoldDB" id="A0A5C1A903"/>
<sequence length="152" mass="15904">MQTSRIDPVPPSIPPPEIVVLRFLLLPALFSLSCLPGCGPTPTSNVPTAACYPARGQLTVAGKPAVGATIILVPANATDARPRATVGPEGKFTLSTFATNDGAPAGEYGLIVFWKGAEVDDQLNGRYSTPEKTNQKVTIADGKPELPPIQLK</sequence>
<accession>A0A5C1A903</accession>
<keyword evidence="2" id="KW-1185">Reference proteome</keyword>
<dbReference type="KEGG" id="lrs:PX52LOC_00442"/>
<dbReference type="PROSITE" id="PS51257">
    <property type="entry name" value="PROKAR_LIPOPROTEIN"/>
    <property type="match status" value="1"/>
</dbReference>
<evidence type="ECO:0000313" key="2">
    <source>
        <dbReference type="Proteomes" id="UP000324974"/>
    </source>
</evidence>
<gene>
    <name evidence="1" type="ORF">PX52LOC_00442</name>
</gene>
<name>A0A5C1A903_9BACT</name>
<dbReference type="EMBL" id="CP042425">
    <property type="protein sequence ID" value="QEL13584.1"/>
    <property type="molecule type" value="Genomic_DNA"/>
</dbReference>
<reference evidence="2" key="1">
    <citation type="submission" date="2019-08" db="EMBL/GenBank/DDBJ databases">
        <title>Limnoglobus roseus gen. nov., sp. nov., a novel freshwater planctomycete with a giant genome from the family Gemmataceae.</title>
        <authorList>
            <person name="Kulichevskaya I.S."/>
            <person name="Naumoff D.G."/>
            <person name="Miroshnikov K."/>
            <person name="Ivanova A."/>
            <person name="Philippov D.A."/>
            <person name="Hakobyan A."/>
            <person name="Rijpstra I.C."/>
            <person name="Sinninghe Damste J.S."/>
            <person name="Liesack W."/>
            <person name="Dedysh S.N."/>
        </authorList>
    </citation>
    <scope>NUCLEOTIDE SEQUENCE [LARGE SCALE GENOMIC DNA]</scope>
    <source>
        <strain evidence="2">PX52</strain>
    </source>
</reference>
<keyword evidence="1" id="KW-0378">Hydrolase</keyword>
<keyword evidence="1" id="KW-0645">Protease</keyword>
<dbReference type="GO" id="GO:0004180">
    <property type="term" value="F:carboxypeptidase activity"/>
    <property type="evidence" value="ECO:0007669"/>
    <property type="project" value="UniProtKB-KW"/>
</dbReference>